<gene>
    <name evidence="1" type="ORF">SAMN05443429_108121</name>
</gene>
<keyword evidence="2" id="KW-1185">Reference proteome</keyword>
<sequence length="139" mass="16287">MKSLDSYTDEKISELLNENGAFFAFNDRQFNEQASPEKLYSSVSWLPGLCIPNENCEAVINGLERIHDEGIRQQVSQHSADEIIQYHYFNYECQISYDNTDALNALEPYRLKFPEIFTDEQIRKSFKAAWDKAVENDWF</sequence>
<dbReference type="AlphaFoldDB" id="A0A1M6GAT3"/>
<name>A0A1M6GAT3_9FLAO</name>
<reference evidence="1 2" key="1">
    <citation type="submission" date="2016-11" db="EMBL/GenBank/DDBJ databases">
        <authorList>
            <person name="Jaros S."/>
            <person name="Januszkiewicz K."/>
            <person name="Wedrychowicz H."/>
        </authorList>
    </citation>
    <scope>NUCLEOTIDE SEQUENCE [LARGE SCALE GENOMIC DNA]</scope>
    <source>
        <strain evidence="1 2">DSM 25479</strain>
    </source>
</reference>
<organism evidence="1 2">
    <name type="scientific">Cruoricaptor ignavus</name>
    <dbReference type="NCBI Taxonomy" id="1118202"/>
    <lineage>
        <taxon>Bacteria</taxon>
        <taxon>Pseudomonadati</taxon>
        <taxon>Bacteroidota</taxon>
        <taxon>Flavobacteriia</taxon>
        <taxon>Flavobacteriales</taxon>
        <taxon>Weeksellaceae</taxon>
        <taxon>Cruoricaptor</taxon>
    </lineage>
</organism>
<evidence type="ECO:0000313" key="2">
    <source>
        <dbReference type="Proteomes" id="UP000184335"/>
    </source>
</evidence>
<evidence type="ECO:0000313" key="1">
    <source>
        <dbReference type="EMBL" id="SHJ07061.1"/>
    </source>
</evidence>
<dbReference type="OrthoDB" id="5878044at2"/>
<dbReference type="InterPro" id="IPR056076">
    <property type="entry name" value="DUF7659"/>
</dbReference>
<accession>A0A1M6GAT3</accession>
<dbReference type="Pfam" id="PF24692">
    <property type="entry name" value="DUF7659"/>
    <property type="match status" value="1"/>
</dbReference>
<dbReference type="EMBL" id="FQYI01000008">
    <property type="protein sequence ID" value="SHJ07061.1"/>
    <property type="molecule type" value="Genomic_DNA"/>
</dbReference>
<proteinExistence type="predicted"/>
<dbReference type="RefSeq" id="WP_073180313.1">
    <property type="nucleotide sequence ID" value="NZ_FQYI01000008.1"/>
</dbReference>
<dbReference type="Proteomes" id="UP000184335">
    <property type="component" value="Unassembled WGS sequence"/>
</dbReference>
<dbReference type="STRING" id="1118202.SAMN05443429_108121"/>
<protein>
    <submittedName>
        <fullName evidence="1">Uncharacterized protein</fullName>
    </submittedName>
</protein>